<dbReference type="EMBL" id="MNAN01000035">
    <property type="protein sequence ID" value="OHU93794.1"/>
    <property type="molecule type" value="Genomic_DNA"/>
</dbReference>
<name>A0A1S1N337_9GAMM</name>
<organism evidence="1 2">
    <name type="scientific">Pseudoalteromonas byunsanensis</name>
    <dbReference type="NCBI Taxonomy" id="327939"/>
    <lineage>
        <taxon>Bacteria</taxon>
        <taxon>Pseudomonadati</taxon>
        <taxon>Pseudomonadota</taxon>
        <taxon>Gammaproteobacteria</taxon>
        <taxon>Alteromonadales</taxon>
        <taxon>Pseudoalteromonadaceae</taxon>
        <taxon>Pseudoalteromonas</taxon>
    </lineage>
</organism>
<dbReference type="AlphaFoldDB" id="A0A1S1N337"/>
<evidence type="ECO:0000313" key="1">
    <source>
        <dbReference type="EMBL" id="OHU93794.1"/>
    </source>
</evidence>
<gene>
    <name evidence="1" type="ORF">BIW53_16185</name>
</gene>
<sequence>MYYEKIGGFEVKAFFDSDKGQLVHKVTYRRKLLKTRVLGDRLSQSYIGHKLIIADLASVLSWGNIAMTLLDRKIQPPENKTILHSLFVSMLTTYWKCFADTKGRHGVQLNRKLVPKQYIVVHDELRRMRHNLAAHSGDDPFENGYVLYVEDVAGKSRFEPFVLPVHWKAYGADKKMIKNITELSKQLIDVLEGKQEKLLKRIMDSVDK</sequence>
<comment type="caution">
    <text evidence="1">The sequence shown here is derived from an EMBL/GenBank/DDBJ whole genome shotgun (WGS) entry which is preliminary data.</text>
</comment>
<dbReference type="OrthoDB" id="7031678at2"/>
<accession>A0A1S1N337</accession>
<keyword evidence="2" id="KW-1185">Reference proteome</keyword>
<proteinExistence type="predicted"/>
<dbReference type="Proteomes" id="UP000180253">
    <property type="component" value="Unassembled WGS sequence"/>
</dbReference>
<protein>
    <submittedName>
        <fullName evidence="1">Uncharacterized protein</fullName>
    </submittedName>
</protein>
<dbReference type="STRING" id="327939.BIW53_16185"/>
<evidence type="ECO:0000313" key="2">
    <source>
        <dbReference type="Proteomes" id="UP000180253"/>
    </source>
</evidence>
<dbReference type="RefSeq" id="WP_070993088.1">
    <property type="nucleotide sequence ID" value="NZ_CBCSHD010000004.1"/>
</dbReference>
<reference evidence="1 2" key="1">
    <citation type="submission" date="2016-10" db="EMBL/GenBank/DDBJ databases">
        <title>Pseudoalteromonas amylolytica sp. nov., isolated from the surface seawater.</title>
        <authorList>
            <person name="Wu Y.-H."/>
            <person name="Cheng H."/>
            <person name="Jin X.-B."/>
            <person name="Wang C.-S."/>
            <person name="Xu X.-W."/>
        </authorList>
    </citation>
    <scope>NUCLEOTIDE SEQUENCE [LARGE SCALE GENOMIC DNA]</scope>
    <source>
        <strain evidence="1 2">JCM 12483</strain>
    </source>
</reference>